<dbReference type="PANTHER" id="PTHR43184:SF12">
    <property type="entry name" value="SUGAR PHOSPHATE EXCHANGER 3"/>
    <property type="match status" value="1"/>
</dbReference>
<keyword evidence="12" id="KW-1185">Reference proteome</keyword>
<feature type="transmembrane region" description="Helical" evidence="10">
    <location>
        <begin position="341"/>
        <end position="359"/>
    </location>
</feature>
<feature type="transmembrane region" description="Helical" evidence="10">
    <location>
        <begin position="182"/>
        <end position="206"/>
    </location>
</feature>
<comment type="subcellular location">
    <subcellularLocation>
        <location evidence="1">Membrane</location>
        <topology evidence="1">Multi-pass membrane protein</topology>
    </subcellularLocation>
</comment>
<dbReference type="InterPro" id="IPR000849">
    <property type="entry name" value="Sugar_P_transporter"/>
</dbReference>
<evidence type="ECO:0000256" key="5">
    <source>
        <dbReference type="ARBA" id="ARBA00022692"/>
    </source>
</evidence>
<feature type="transmembrane region" description="Helical" evidence="10">
    <location>
        <begin position="317"/>
        <end position="334"/>
    </location>
</feature>
<dbReference type="Proteomes" id="UP000887566">
    <property type="component" value="Unplaced"/>
</dbReference>
<feature type="transmembrane region" description="Helical" evidence="10">
    <location>
        <begin position="85"/>
        <end position="106"/>
    </location>
</feature>
<organism evidence="12 13">
    <name type="scientific">Plectus sambesii</name>
    <dbReference type="NCBI Taxonomy" id="2011161"/>
    <lineage>
        <taxon>Eukaryota</taxon>
        <taxon>Metazoa</taxon>
        <taxon>Ecdysozoa</taxon>
        <taxon>Nematoda</taxon>
        <taxon>Chromadorea</taxon>
        <taxon>Plectida</taxon>
        <taxon>Plectina</taxon>
        <taxon>Plectoidea</taxon>
        <taxon>Plectidae</taxon>
        <taxon>Plectus</taxon>
    </lineage>
</organism>
<feature type="transmembrane region" description="Helical" evidence="10">
    <location>
        <begin position="212"/>
        <end position="233"/>
    </location>
</feature>
<name>A0A914W467_9BILA</name>
<feature type="transmembrane region" description="Helical" evidence="10">
    <location>
        <begin position="365"/>
        <end position="386"/>
    </location>
</feature>
<reference evidence="13" key="1">
    <citation type="submission" date="2022-11" db="UniProtKB">
        <authorList>
            <consortium name="WormBaseParasite"/>
        </authorList>
    </citation>
    <scope>IDENTIFICATION</scope>
</reference>
<evidence type="ECO:0000256" key="10">
    <source>
        <dbReference type="SAM" id="Phobius"/>
    </source>
</evidence>
<comment type="similarity">
    <text evidence="2">Belongs to the major facilitator superfamily. Organophosphate:Pi antiporter (OPA) (TC 2.A.1.4) family.</text>
</comment>
<evidence type="ECO:0000256" key="1">
    <source>
        <dbReference type="ARBA" id="ARBA00004141"/>
    </source>
</evidence>
<feature type="transmembrane region" description="Helical" evidence="10">
    <location>
        <begin position="118"/>
        <end position="137"/>
    </location>
</feature>
<keyword evidence="3" id="KW-0813">Transport</keyword>
<keyword evidence="6 10" id="KW-1133">Transmembrane helix</keyword>
<dbReference type="PANTHER" id="PTHR43184">
    <property type="entry name" value="MAJOR FACILITATOR SUPERFAMILY TRANSPORTER 16, ISOFORM B"/>
    <property type="match status" value="1"/>
</dbReference>
<accession>A0A914W467</accession>
<feature type="domain" description="Major facilitator superfamily (MFS) profile" evidence="11">
    <location>
        <begin position="33"/>
        <end position="469"/>
    </location>
</feature>
<dbReference type="CDD" id="cd17342">
    <property type="entry name" value="MFS_SLC37A3"/>
    <property type="match status" value="1"/>
</dbReference>
<evidence type="ECO:0000256" key="7">
    <source>
        <dbReference type="ARBA" id="ARBA00023136"/>
    </source>
</evidence>
<dbReference type="InterPro" id="IPR036259">
    <property type="entry name" value="MFS_trans_sf"/>
</dbReference>
<dbReference type="PIRSF" id="PIRSF002808">
    <property type="entry name" value="Hexose_phosphate_transp"/>
    <property type="match status" value="1"/>
</dbReference>
<feature type="transmembrane region" description="Helical" evidence="10">
    <location>
        <begin position="441"/>
        <end position="461"/>
    </location>
</feature>
<protein>
    <recommendedName>
        <fullName evidence="8">Sugar phosphate exchanger 3</fullName>
    </recommendedName>
    <alternativeName>
        <fullName evidence="9">Solute carrier family 37 member 3</fullName>
    </alternativeName>
</protein>
<evidence type="ECO:0000313" key="12">
    <source>
        <dbReference type="Proteomes" id="UP000887566"/>
    </source>
</evidence>
<sequence>MNNGREERSGRCGRWVKRVLTGGESWTHHHLSVFLLTFSSYALFHATRKTMSTVKSSFIDQWMALPSNSSLLPSRPAFFADRQDASAFLGLLDGAFLGAYAVGLFISGILGDRFEPRLVLTLGMWTSALMTFLFGTLTEWMSIYSKPFYMITWMLSGLVQSSGWPMEVCIMGNWFGHGSRGAVLGLWSACASVGNIIGTLLAAHFLHFGYEYTFLVNSSLLFAGGFVILFGMVSAPRDIGLADPAETKDEQDRVIEAVTERPKPISFLRAWLLPGVIAYSLAYACLKLVNYSFFFWLPYYLQNNFGWEESVADQLSVWYDWGGIVAGFLGGILTDHLSSRTPVVVCMLAISTAALFGYSKSPNDMTVNVVLMAITGFFVGGPANLISSAISADLGKAPELHGSAEALSTVTGIVDGTGSVGAALGQILVPLVQDWFSWKAVFYMFIFMMFGACACLTPLLVKEARQRRNVGYSQVSIDDEAAVGLLDPADDEEIT</sequence>
<dbReference type="AlphaFoldDB" id="A0A914W467"/>
<proteinExistence type="inferred from homology"/>
<evidence type="ECO:0000259" key="11">
    <source>
        <dbReference type="PROSITE" id="PS50850"/>
    </source>
</evidence>
<dbReference type="GO" id="GO:0022857">
    <property type="term" value="F:transmembrane transporter activity"/>
    <property type="evidence" value="ECO:0007669"/>
    <property type="project" value="InterPro"/>
</dbReference>
<evidence type="ECO:0000256" key="3">
    <source>
        <dbReference type="ARBA" id="ARBA00022448"/>
    </source>
</evidence>
<keyword evidence="4" id="KW-0762">Sugar transport</keyword>
<evidence type="ECO:0000256" key="2">
    <source>
        <dbReference type="ARBA" id="ARBA00009598"/>
    </source>
</evidence>
<evidence type="ECO:0000256" key="8">
    <source>
        <dbReference type="ARBA" id="ARBA00041091"/>
    </source>
</evidence>
<evidence type="ECO:0000256" key="9">
    <source>
        <dbReference type="ARBA" id="ARBA00042039"/>
    </source>
</evidence>
<dbReference type="Gene3D" id="1.20.1250.20">
    <property type="entry name" value="MFS general substrate transporter like domains"/>
    <property type="match status" value="2"/>
</dbReference>
<dbReference type="PROSITE" id="PS50850">
    <property type="entry name" value="MFS"/>
    <property type="match status" value="1"/>
</dbReference>
<evidence type="ECO:0000256" key="6">
    <source>
        <dbReference type="ARBA" id="ARBA00022989"/>
    </source>
</evidence>
<keyword evidence="7 10" id="KW-0472">Membrane</keyword>
<dbReference type="InterPro" id="IPR011701">
    <property type="entry name" value="MFS"/>
</dbReference>
<evidence type="ECO:0000313" key="13">
    <source>
        <dbReference type="WBParaSite" id="PSAMB.scaffold2997size20130.g19948.t1"/>
    </source>
</evidence>
<dbReference type="SUPFAM" id="SSF103473">
    <property type="entry name" value="MFS general substrate transporter"/>
    <property type="match status" value="1"/>
</dbReference>
<feature type="transmembrane region" description="Helical" evidence="10">
    <location>
        <begin position="271"/>
        <end position="297"/>
    </location>
</feature>
<dbReference type="Pfam" id="PF07690">
    <property type="entry name" value="MFS_1"/>
    <property type="match status" value="1"/>
</dbReference>
<dbReference type="GO" id="GO:0005789">
    <property type="term" value="C:endoplasmic reticulum membrane"/>
    <property type="evidence" value="ECO:0007669"/>
    <property type="project" value="TreeGrafter"/>
</dbReference>
<dbReference type="InterPro" id="IPR020846">
    <property type="entry name" value="MFS_dom"/>
</dbReference>
<dbReference type="WBParaSite" id="PSAMB.scaffold2997size20130.g19948.t1">
    <property type="protein sequence ID" value="PSAMB.scaffold2997size20130.g19948.t1"/>
    <property type="gene ID" value="PSAMB.scaffold2997size20130.g19948"/>
</dbReference>
<evidence type="ECO:0000256" key="4">
    <source>
        <dbReference type="ARBA" id="ARBA00022597"/>
    </source>
</evidence>
<keyword evidence="5 10" id="KW-0812">Transmembrane</keyword>